<dbReference type="InterPro" id="IPR027631">
    <property type="entry name" value="Mono_FeFe_hydrog"/>
</dbReference>
<protein>
    <submittedName>
        <fullName evidence="6">Iron hydrogenase</fullName>
    </submittedName>
</protein>
<dbReference type="EMBL" id="CP016379">
    <property type="protein sequence ID" value="AZR72887.1"/>
    <property type="molecule type" value="Genomic_DNA"/>
</dbReference>
<evidence type="ECO:0000313" key="6">
    <source>
        <dbReference type="EMBL" id="AZR72887.1"/>
    </source>
</evidence>
<dbReference type="Gene3D" id="3.30.70.20">
    <property type="match status" value="2"/>
</dbReference>
<keyword evidence="7" id="KW-1185">Reference proteome</keyword>
<dbReference type="Gene3D" id="3.40.950.10">
    <property type="entry name" value="Fe-only Hydrogenase (Larger Subunit), Chain L, domain 3"/>
    <property type="match status" value="1"/>
</dbReference>
<dbReference type="PROSITE" id="PS51379">
    <property type="entry name" value="4FE4S_FER_2"/>
    <property type="match status" value="2"/>
</dbReference>
<dbReference type="OrthoDB" id="9798098at2"/>
<dbReference type="InterPro" id="IPR050340">
    <property type="entry name" value="Cytosolic_Fe-S_CAF"/>
</dbReference>
<dbReference type="AlphaFoldDB" id="A0A3Q9HPP1"/>
<dbReference type="PANTHER" id="PTHR11615">
    <property type="entry name" value="NITRATE, FORMATE, IRON DEHYDROGENASE"/>
    <property type="match status" value="1"/>
</dbReference>
<dbReference type="Pfam" id="PF02906">
    <property type="entry name" value="Fe_hyd_lg_C"/>
    <property type="match status" value="1"/>
</dbReference>
<dbReference type="SUPFAM" id="SSF53920">
    <property type="entry name" value="Fe-only hydrogenase"/>
    <property type="match status" value="1"/>
</dbReference>
<feature type="domain" description="4Fe-4S ferredoxin-type" evidence="5">
    <location>
        <begin position="192"/>
        <end position="221"/>
    </location>
</feature>
<reference evidence="6 7" key="1">
    <citation type="submission" date="2016-07" db="EMBL/GenBank/DDBJ databases">
        <title>Genome and transcriptome analysis of iron-reducing fermentative bacteria Anoxybacter fermentans.</title>
        <authorList>
            <person name="Zeng X."/>
            <person name="Shao Z."/>
        </authorList>
    </citation>
    <scope>NUCLEOTIDE SEQUENCE [LARGE SCALE GENOMIC DNA]</scope>
    <source>
        <strain evidence="6 7">DY22613</strain>
    </source>
</reference>
<sequence>MMTKGFFTPIVELRRKVFKEVASLALHTDSLDEVIKEVDDIPYKIIPGYKPQFRESVFRERAIIAERTRLALGLPLVDQGEHKRLAKAVEKAYSIDKILEPPLVNVIPAACEACPEDQFYVTNNCRNCLAHPCVIVCPVNAVSIVDDRANIDEKCVHCGRCQKACPYEAIVRFDRPCAAACGIDAIESRKDGRAYVNLDRCVVCGMCVVDCPFGAVSDKSEIFQMLLALKAGKKLYAIIAPSFVGQFGPLVSPEQIFKGLEKLGFKEVVEVALGADIASMHEVKILIDRVPKEQPFMGTSCCPSWTMIAKKYFPELYKYISPSHTPMVATARYVKERDLEGKVVFIGPCISKKLEALNKEVRQYVDYVITFEELAGIFVAAGIELTQLSEDVKINYASVGGRGYAISGGVAQAIKRNMELWYPESKIKVMQADSLSECSKVLTLAKNGKLDGHLIEGMACPGGCIGGPGTLLPTKKARQIVTEFAKNAPYKYPYENPFAVRKKEEEAYEEARVKSGKVRHAVEGKNTAKDEDVIKIRNNAEK</sequence>
<dbReference type="GO" id="GO:0046872">
    <property type="term" value="F:metal ion binding"/>
    <property type="evidence" value="ECO:0007669"/>
    <property type="project" value="UniProtKB-KW"/>
</dbReference>
<dbReference type="InterPro" id="IPR009016">
    <property type="entry name" value="Fe_hydrogenase"/>
</dbReference>
<feature type="region of interest" description="Disordered" evidence="4">
    <location>
        <begin position="522"/>
        <end position="542"/>
    </location>
</feature>
<dbReference type="PROSITE" id="PS00198">
    <property type="entry name" value="4FE4S_FER_1"/>
    <property type="match status" value="1"/>
</dbReference>
<evidence type="ECO:0000259" key="5">
    <source>
        <dbReference type="PROSITE" id="PS51379"/>
    </source>
</evidence>
<evidence type="ECO:0000256" key="4">
    <source>
        <dbReference type="SAM" id="MobiDB-lite"/>
    </source>
</evidence>
<dbReference type="Pfam" id="PF25160">
    <property type="entry name" value="LdpA_Fe-S-bd"/>
    <property type="match status" value="1"/>
</dbReference>
<keyword evidence="3" id="KW-0411">Iron-sulfur</keyword>
<dbReference type="RefSeq" id="WP_127016223.1">
    <property type="nucleotide sequence ID" value="NZ_CP016379.1"/>
</dbReference>
<proteinExistence type="predicted"/>
<dbReference type="KEGG" id="aft:BBF96_05475"/>
<dbReference type="InterPro" id="IPR004108">
    <property type="entry name" value="Fe_hydrogenase_lsu_C"/>
</dbReference>
<dbReference type="NCBIfam" id="TIGR04105">
    <property type="entry name" value="FeFe_hydrog_B1"/>
    <property type="match status" value="1"/>
</dbReference>
<dbReference type="Proteomes" id="UP000267250">
    <property type="component" value="Chromosome"/>
</dbReference>
<evidence type="ECO:0000256" key="3">
    <source>
        <dbReference type="ARBA" id="ARBA00023014"/>
    </source>
</evidence>
<organism evidence="6 7">
    <name type="scientific">Anoxybacter fermentans</name>
    <dbReference type="NCBI Taxonomy" id="1323375"/>
    <lineage>
        <taxon>Bacteria</taxon>
        <taxon>Bacillati</taxon>
        <taxon>Bacillota</taxon>
        <taxon>Clostridia</taxon>
        <taxon>Halanaerobiales</taxon>
        <taxon>Anoxybacter</taxon>
    </lineage>
</organism>
<evidence type="ECO:0000256" key="2">
    <source>
        <dbReference type="ARBA" id="ARBA00023004"/>
    </source>
</evidence>
<evidence type="ECO:0000256" key="1">
    <source>
        <dbReference type="ARBA" id="ARBA00022723"/>
    </source>
</evidence>
<feature type="domain" description="4Fe-4S ferredoxin-type" evidence="5">
    <location>
        <begin position="147"/>
        <end position="176"/>
    </location>
</feature>
<dbReference type="InterPro" id="IPR017896">
    <property type="entry name" value="4Fe4S_Fe-S-bd"/>
</dbReference>
<dbReference type="InterPro" id="IPR057431">
    <property type="entry name" value="LdpA_Fe-S-bd"/>
</dbReference>
<accession>A0A3Q9HPP1</accession>
<evidence type="ECO:0000313" key="7">
    <source>
        <dbReference type="Proteomes" id="UP000267250"/>
    </source>
</evidence>
<dbReference type="SUPFAM" id="SSF54862">
    <property type="entry name" value="4Fe-4S ferredoxins"/>
    <property type="match status" value="2"/>
</dbReference>
<dbReference type="InterPro" id="IPR017900">
    <property type="entry name" value="4Fe4S_Fe_S_CS"/>
</dbReference>
<keyword evidence="2" id="KW-0408">Iron</keyword>
<gene>
    <name evidence="6" type="ORF">BBF96_05475</name>
</gene>
<keyword evidence="1" id="KW-0479">Metal-binding</keyword>
<dbReference type="Pfam" id="PF00037">
    <property type="entry name" value="Fer4"/>
    <property type="match status" value="1"/>
</dbReference>
<name>A0A3Q9HPP1_9FIRM</name>
<dbReference type="GO" id="GO:0051536">
    <property type="term" value="F:iron-sulfur cluster binding"/>
    <property type="evidence" value="ECO:0007669"/>
    <property type="project" value="UniProtKB-KW"/>
</dbReference>